<evidence type="ECO:0000256" key="3">
    <source>
        <dbReference type="ARBA" id="ARBA00022691"/>
    </source>
</evidence>
<dbReference type="GO" id="GO:0008170">
    <property type="term" value="F:N-methyltransferase activity"/>
    <property type="evidence" value="ECO:0007669"/>
    <property type="project" value="TreeGrafter"/>
</dbReference>
<evidence type="ECO:0000256" key="1">
    <source>
        <dbReference type="ARBA" id="ARBA00022603"/>
    </source>
</evidence>
<evidence type="ECO:0000256" key="2">
    <source>
        <dbReference type="ARBA" id="ARBA00022679"/>
    </source>
</evidence>
<dbReference type="InterPro" id="IPR000940">
    <property type="entry name" value="NNMT_TEMT_trans"/>
</dbReference>
<reference evidence="5" key="1">
    <citation type="submission" date="2016-12" db="EMBL/GenBank/DDBJ databases">
        <title>Complete Genome Sequence of Beggiatoa leptomitiformis D-401.</title>
        <authorList>
            <person name="Fomenkov A."/>
            <person name="Vincze T."/>
            <person name="Grabovich M."/>
            <person name="Anton B.P."/>
            <person name="Dubinina G."/>
            <person name="Orlova M."/>
            <person name="Belousova E."/>
            <person name="Roberts R.J."/>
        </authorList>
    </citation>
    <scope>NUCLEOTIDE SEQUENCE [LARGE SCALE GENOMIC DNA]</scope>
    <source>
        <strain evidence="5">D-401</strain>
    </source>
</reference>
<dbReference type="EMBL" id="CP018889">
    <property type="protein sequence ID" value="AUI67673.1"/>
    <property type="molecule type" value="Genomic_DNA"/>
</dbReference>
<keyword evidence="1 4" id="KW-0489">Methyltransferase</keyword>
<sequence length="266" mass="30325">MTDAVLKDYQQFDVRNYLNEYFLTTDGVNDRCSRFLARCVQEQDLSNAQVLDFACGPIISSILHIATVCKEIDMCDFVPANLEEIRTWTAGDTDAFNWDSFVIKALQDEKALAGIPDADITAEEIAQRNTLVRQKIGQLLHCDGKQKYPLGIDFKKRYDVLIMSFCLENIAESVDEFENIFTNTLELLKPNGLLIWFVLAQRKDYKVGELTYHSLVVSPTIVEQQLTRDNRYQKLEFIVEHIGEDGSLSDSVLVLCSARKLTTPKH</sequence>
<dbReference type="NCBIfam" id="NF041360">
    <property type="entry name" value="GntF_guanitoxin"/>
    <property type="match status" value="1"/>
</dbReference>
<protein>
    <submittedName>
        <fullName evidence="4">Methyltransferase domain-containing protein</fullName>
    </submittedName>
</protein>
<dbReference type="Gene3D" id="3.40.50.150">
    <property type="entry name" value="Vaccinia Virus protein VP39"/>
    <property type="match status" value="1"/>
</dbReference>
<dbReference type="PANTHER" id="PTHR10867:SF17">
    <property type="entry name" value="NICOTINAMIDE N-METHYLTRANSFERASE"/>
    <property type="match status" value="1"/>
</dbReference>
<evidence type="ECO:0000313" key="5">
    <source>
        <dbReference type="Proteomes" id="UP000234271"/>
    </source>
</evidence>
<keyword evidence="3" id="KW-0949">S-adenosyl-L-methionine</keyword>
<dbReference type="STRING" id="288004.AL038_03540"/>
<dbReference type="GO" id="GO:0005829">
    <property type="term" value="C:cytosol"/>
    <property type="evidence" value="ECO:0007669"/>
    <property type="project" value="TreeGrafter"/>
</dbReference>
<dbReference type="GO" id="GO:0032259">
    <property type="term" value="P:methylation"/>
    <property type="evidence" value="ECO:0007669"/>
    <property type="project" value="UniProtKB-KW"/>
</dbReference>
<dbReference type="SUPFAM" id="SSF53335">
    <property type="entry name" value="S-adenosyl-L-methionine-dependent methyltransferases"/>
    <property type="match status" value="1"/>
</dbReference>
<keyword evidence="5" id="KW-1185">Reference proteome</keyword>
<organism evidence="4 5">
    <name type="scientific">Beggiatoa leptomitoformis</name>
    <dbReference type="NCBI Taxonomy" id="288004"/>
    <lineage>
        <taxon>Bacteria</taxon>
        <taxon>Pseudomonadati</taxon>
        <taxon>Pseudomonadota</taxon>
        <taxon>Gammaproteobacteria</taxon>
        <taxon>Thiotrichales</taxon>
        <taxon>Thiotrichaceae</taxon>
        <taxon>Beggiatoa</taxon>
    </lineage>
</organism>
<dbReference type="Pfam" id="PF01234">
    <property type="entry name" value="NNMT_PNMT_TEMT"/>
    <property type="match status" value="1"/>
</dbReference>
<dbReference type="PROSITE" id="PS51681">
    <property type="entry name" value="SAM_MT_NNMT_PNMT_TEMT"/>
    <property type="match status" value="1"/>
</dbReference>
<dbReference type="KEGG" id="blep:AL038_03540"/>
<evidence type="ECO:0000313" key="4">
    <source>
        <dbReference type="EMBL" id="AUI67673.1"/>
    </source>
</evidence>
<name>A0A2N9YB27_9GAMM</name>
<proteinExistence type="predicted"/>
<keyword evidence="2 4" id="KW-0808">Transferase</keyword>
<accession>A0A2N9YB27</accession>
<dbReference type="RefSeq" id="WP_062149119.1">
    <property type="nucleotide sequence ID" value="NZ_CP012373.2"/>
</dbReference>
<dbReference type="Proteomes" id="UP000234271">
    <property type="component" value="Chromosome"/>
</dbReference>
<gene>
    <name evidence="4" type="ORF">BLE401_02485</name>
</gene>
<dbReference type="PANTHER" id="PTHR10867">
    <property type="entry name" value="NNMT/PNMT/TEMT FAMILY MEMBER"/>
    <property type="match status" value="1"/>
</dbReference>
<dbReference type="OrthoDB" id="3278930at2"/>
<dbReference type="InterPro" id="IPR029063">
    <property type="entry name" value="SAM-dependent_MTases_sf"/>
</dbReference>
<dbReference type="InterPro" id="IPR053384">
    <property type="entry name" value="SAM-dep_methyltransferase"/>
</dbReference>
<dbReference type="AlphaFoldDB" id="A0A2N9YB27"/>